<evidence type="ECO:0000313" key="3">
    <source>
        <dbReference type="Proteomes" id="UP000236919"/>
    </source>
</evidence>
<keyword evidence="3" id="KW-1185">Reference proteome</keyword>
<reference evidence="2 3" key="1">
    <citation type="submission" date="2018-01" db="EMBL/GenBank/DDBJ databases">
        <title>Genomic Encyclopedia of Type Strains, Phase III (KMG-III): the genomes of soil and plant-associated and newly described type strains.</title>
        <authorList>
            <person name="Whitman W."/>
        </authorList>
    </citation>
    <scope>NUCLEOTIDE SEQUENCE [LARGE SCALE GENOMIC DNA]</scope>
    <source>
        <strain evidence="2 3">1131</strain>
    </source>
</reference>
<dbReference type="SUPFAM" id="SSF47616">
    <property type="entry name" value="GST C-terminal domain-like"/>
    <property type="match status" value="1"/>
</dbReference>
<sequence>MGDMILHWSPRSPFVRKVMVAAHELGLADRMTLRRTVVQMTRPNPDLLPDNPLSKIPTLVLGDGSVLMDSGLICEYLDSLAGGGIIIPAAGPARWSELGRHALATGFLDLLILWRNERNKLVEKQTAEWLSSFATKASAVLTRFEGGAGPIAPGPLPLSGIALGCCLSYLDFRFVDLDWRASHPRLAQWHDAFRQRPSAIATEVRSDG</sequence>
<dbReference type="AlphaFoldDB" id="A0A2S4LSB4"/>
<comment type="caution">
    <text evidence="2">The sequence shown here is derived from an EMBL/GenBank/DDBJ whole genome shotgun (WGS) entry which is preliminary data.</text>
</comment>
<dbReference type="Pfam" id="PF13409">
    <property type="entry name" value="GST_N_2"/>
    <property type="match status" value="1"/>
</dbReference>
<dbReference type="Gene3D" id="1.20.1050.10">
    <property type="match status" value="1"/>
</dbReference>
<protein>
    <submittedName>
        <fullName evidence="2">Glutathione S-transferase</fullName>
    </submittedName>
</protein>
<dbReference type="Gene3D" id="3.40.30.10">
    <property type="entry name" value="Glutaredoxin"/>
    <property type="match status" value="1"/>
</dbReference>
<dbReference type="PROSITE" id="PS50404">
    <property type="entry name" value="GST_NTER"/>
    <property type="match status" value="1"/>
</dbReference>
<dbReference type="InterPro" id="IPR004045">
    <property type="entry name" value="Glutathione_S-Trfase_N"/>
</dbReference>
<dbReference type="GO" id="GO:0016740">
    <property type="term" value="F:transferase activity"/>
    <property type="evidence" value="ECO:0007669"/>
    <property type="project" value="UniProtKB-KW"/>
</dbReference>
<evidence type="ECO:0000259" key="1">
    <source>
        <dbReference type="PROSITE" id="PS50404"/>
    </source>
</evidence>
<dbReference type="Proteomes" id="UP000236919">
    <property type="component" value="Unassembled WGS sequence"/>
</dbReference>
<feature type="domain" description="GST N-terminal" evidence="1">
    <location>
        <begin position="2"/>
        <end position="85"/>
    </location>
</feature>
<accession>A0A2S4LSB4</accession>
<dbReference type="CDD" id="cd03205">
    <property type="entry name" value="GST_C_6"/>
    <property type="match status" value="1"/>
</dbReference>
<dbReference type="Pfam" id="PF13410">
    <property type="entry name" value="GST_C_2"/>
    <property type="match status" value="1"/>
</dbReference>
<dbReference type="SUPFAM" id="SSF52833">
    <property type="entry name" value="Thioredoxin-like"/>
    <property type="match status" value="1"/>
</dbReference>
<organism evidence="2 3">
    <name type="scientific">Bosea psychrotolerans</name>
    <dbReference type="NCBI Taxonomy" id="1871628"/>
    <lineage>
        <taxon>Bacteria</taxon>
        <taxon>Pseudomonadati</taxon>
        <taxon>Pseudomonadota</taxon>
        <taxon>Alphaproteobacteria</taxon>
        <taxon>Hyphomicrobiales</taxon>
        <taxon>Boseaceae</taxon>
        <taxon>Bosea</taxon>
    </lineage>
</organism>
<dbReference type="RefSeq" id="WP_342751752.1">
    <property type="nucleotide sequence ID" value="NZ_PQFZ01000036.1"/>
</dbReference>
<dbReference type="InterPro" id="IPR036249">
    <property type="entry name" value="Thioredoxin-like_sf"/>
</dbReference>
<evidence type="ECO:0000313" key="2">
    <source>
        <dbReference type="EMBL" id="POR45308.1"/>
    </source>
</evidence>
<keyword evidence="2" id="KW-0808">Transferase</keyword>
<name>A0A2S4LSB4_9HYPH</name>
<gene>
    <name evidence="2" type="ORF">CYD53_13610</name>
</gene>
<proteinExistence type="predicted"/>
<dbReference type="EMBL" id="PQFZ01000036">
    <property type="protein sequence ID" value="POR45308.1"/>
    <property type="molecule type" value="Genomic_DNA"/>
</dbReference>
<dbReference type="InterPro" id="IPR036282">
    <property type="entry name" value="Glutathione-S-Trfase_C_sf"/>
</dbReference>